<sequence>MSAPGDVFAMAGSHTFEASDLVCVSISKDDVHLNLHMSGIIAGVNAVGFRSDGLLEVFCAVFGVCLSSVAPVECCSPLRQDSLYIFVAFNGGGRLTCL</sequence>
<dbReference type="EMBL" id="JAAXZB010000001">
    <property type="protein sequence ID" value="NKW09997.1"/>
    <property type="molecule type" value="Genomic_DNA"/>
</dbReference>
<dbReference type="AlphaFoldDB" id="A0A7X6FQB1"/>
<gene>
    <name evidence="1" type="ORF">HGG76_11855</name>
</gene>
<organism evidence="1 2">
    <name type="scientific">Brucella tritici</name>
    <dbReference type="NCBI Taxonomy" id="94626"/>
    <lineage>
        <taxon>Bacteria</taxon>
        <taxon>Pseudomonadati</taxon>
        <taxon>Pseudomonadota</taxon>
        <taxon>Alphaproteobacteria</taxon>
        <taxon>Hyphomicrobiales</taxon>
        <taxon>Brucellaceae</taxon>
        <taxon>Brucella/Ochrobactrum group</taxon>
        <taxon>Brucella</taxon>
    </lineage>
</organism>
<protein>
    <submittedName>
        <fullName evidence="1">Uncharacterized protein</fullName>
    </submittedName>
</protein>
<comment type="caution">
    <text evidence="1">The sequence shown here is derived from an EMBL/GenBank/DDBJ whole genome shotgun (WGS) entry which is preliminary data.</text>
</comment>
<evidence type="ECO:0000313" key="2">
    <source>
        <dbReference type="Proteomes" id="UP000558475"/>
    </source>
</evidence>
<reference evidence="1 2" key="1">
    <citation type="submission" date="2020-04" db="EMBL/GenBank/DDBJ databases">
        <title>Whole genome sequencing of clinical and environmental type strains of Ochrobactrum.</title>
        <authorList>
            <person name="Dharne M."/>
        </authorList>
    </citation>
    <scope>NUCLEOTIDE SEQUENCE [LARGE SCALE GENOMIC DNA]</scope>
    <source>
        <strain evidence="1 2">DSM 13340</strain>
    </source>
</reference>
<dbReference type="Proteomes" id="UP000558475">
    <property type="component" value="Unassembled WGS sequence"/>
</dbReference>
<name>A0A7X6FQB1_9HYPH</name>
<proteinExistence type="predicted"/>
<accession>A0A7X6FQB1</accession>
<evidence type="ECO:0000313" key="1">
    <source>
        <dbReference type="EMBL" id="NKW09997.1"/>
    </source>
</evidence>